<proteinExistence type="predicted"/>
<evidence type="ECO:0000313" key="1">
    <source>
        <dbReference type="EMBL" id="GAI67536.1"/>
    </source>
</evidence>
<accession>X1RKS3</accession>
<organism evidence="1">
    <name type="scientific">marine sediment metagenome</name>
    <dbReference type="NCBI Taxonomy" id="412755"/>
    <lineage>
        <taxon>unclassified sequences</taxon>
        <taxon>metagenomes</taxon>
        <taxon>ecological metagenomes</taxon>
    </lineage>
</organism>
<gene>
    <name evidence="1" type="ORF">S12H4_06117</name>
</gene>
<dbReference type="AlphaFoldDB" id="X1RKS3"/>
<comment type="caution">
    <text evidence="1">The sequence shown here is derived from an EMBL/GenBank/DDBJ whole genome shotgun (WGS) entry which is preliminary data.</text>
</comment>
<protein>
    <submittedName>
        <fullName evidence="1">Uncharacterized protein</fullName>
    </submittedName>
</protein>
<sequence>MTENLTNVAWKCRECGEVTYHPSADRNAKIEIRETTLCFKCLRKS</sequence>
<reference evidence="1" key="1">
    <citation type="journal article" date="2014" name="Front. Microbiol.">
        <title>High frequency of phylogenetically diverse reductive dehalogenase-homologous genes in deep subseafloor sedimentary metagenomes.</title>
        <authorList>
            <person name="Kawai M."/>
            <person name="Futagami T."/>
            <person name="Toyoda A."/>
            <person name="Takaki Y."/>
            <person name="Nishi S."/>
            <person name="Hori S."/>
            <person name="Arai W."/>
            <person name="Tsubouchi T."/>
            <person name="Morono Y."/>
            <person name="Uchiyama I."/>
            <person name="Ito T."/>
            <person name="Fujiyama A."/>
            <person name="Inagaki F."/>
            <person name="Takami H."/>
        </authorList>
    </citation>
    <scope>NUCLEOTIDE SEQUENCE</scope>
    <source>
        <strain evidence="1">Expedition CK06-06</strain>
    </source>
</reference>
<dbReference type="EMBL" id="BARW01002105">
    <property type="protein sequence ID" value="GAI67536.1"/>
    <property type="molecule type" value="Genomic_DNA"/>
</dbReference>
<name>X1RKS3_9ZZZZ</name>